<dbReference type="GO" id="GO:0016853">
    <property type="term" value="F:isomerase activity"/>
    <property type="evidence" value="ECO:0007669"/>
    <property type="project" value="UniProtKB-KW"/>
</dbReference>
<dbReference type="InterPro" id="IPR001753">
    <property type="entry name" value="Enoyl-CoA_hydra/iso"/>
</dbReference>
<proteinExistence type="predicted"/>
<dbReference type="AlphaFoldDB" id="A0A5J6FKA8"/>
<dbReference type="NCBIfam" id="NF042432">
    <property type="entry name" value="DHPACoAdixog_DpgC"/>
    <property type="match status" value="1"/>
</dbReference>
<dbReference type="GO" id="GO:0006635">
    <property type="term" value="P:fatty acid beta-oxidation"/>
    <property type="evidence" value="ECO:0007669"/>
    <property type="project" value="TreeGrafter"/>
</dbReference>
<reference evidence="1 2" key="1">
    <citation type="submission" date="2017-09" db="EMBL/GenBank/DDBJ databases">
        <authorList>
            <person name="Lee N."/>
            <person name="Cho B.-K."/>
        </authorList>
    </citation>
    <scope>NUCLEOTIDE SEQUENCE [LARGE SCALE GENOMIC DNA]</scope>
    <source>
        <strain evidence="1 2">ATCC 12769</strain>
    </source>
</reference>
<dbReference type="Gene3D" id="1.20.58.1300">
    <property type="match status" value="1"/>
</dbReference>
<gene>
    <name evidence="1" type="ORF">CP967_00240</name>
</gene>
<sequence length="416" mass="45863">MLAACPAPPERTQKDRETARAAHRVCDMLRARFMALHADQVYEELTRGRSLQLELEDLAERAAGMVPGLVPSLPQAREEQALPLAQKEGRDIAQGVFFQALLRSRRSGAHLVEAMLRPTRRARELLPGFRSRGRADLGAVTVERRCGVAYLTMCQPQSLNAENDACVAAMETAVDLALLDDGVRVGVLRGGVMSHPRYAGRRVFSSGINLKDLYHGRISFLSFFLRRELGYVHKLVRGLKAEEEAAWPAETVAKPWLAMVDTFAIGGGAQLLLVFDQVIAGTDSFISLPAAQEGFVPGAANLRLGRRTDSRLARQLLLGGRRIHAGEEAARMFYDEVVEPEHLDTAAERAVRQLDDLAVSANRHLLHLAEEPPHAFGAYMAEYALQQAVRVHSQDVIARLARFHDRSGRTAATASR</sequence>
<dbReference type="KEGG" id="snk:CP967_00240"/>
<dbReference type="SUPFAM" id="SSF52096">
    <property type="entry name" value="ClpP/crotonase"/>
    <property type="match status" value="1"/>
</dbReference>
<dbReference type="EMBL" id="CP023702">
    <property type="protein sequence ID" value="QEU76297.1"/>
    <property type="molecule type" value="Genomic_DNA"/>
</dbReference>
<dbReference type="Proteomes" id="UP000326178">
    <property type="component" value="Chromosome"/>
</dbReference>
<accession>A0A5J6FKA8</accession>
<name>A0A5J6FKA8_9ACTN</name>
<dbReference type="OrthoDB" id="7337390at2"/>
<organism evidence="1 2">
    <name type="scientific">Streptomyces nitrosporeus</name>
    <dbReference type="NCBI Taxonomy" id="28894"/>
    <lineage>
        <taxon>Bacteria</taxon>
        <taxon>Bacillati</taxon>
        <taxon>Actinomycetota</taxon>
        <taxon>Actinomycetes</taxon>
        <taxon>Kitasatosporales</taxon>
        <taxon>Streptomycetaceae</taxon>
        <taxon>Streptomyces</taxon>
    </lineage>
</organism>
<dbReference type="PANTHER" id="PTHR11941">
    <property type="entry name" value="ENOYL-COA HYDRATASE-RELATED"/>
    <property type="match status" value="1"/>
</dbReference>
<dbReference type="PANTHER" id="PTHR11941:SF54">
    <property type="entry name" value="ENOYL-COA HYDRATASE, MITOCHONDRIAL"/>
    <property type="match status" value="1"/>
</dbReference>
<evidence type="ECO:0000313" key="1">
    <source>
        <dbReference type="EMBL" id="QEU76297.1"/>
    </source>
</evidence>
<dbReference type="InterPro" id="IPR053482">
    <property type="entry name" value="DPA-CoA_Dioxygenase"/>
</dbReference>
<dbReference type="Gene3D" id="3.90.226.10">
    <property type="entry name" value="2-enoyl-CoA Hydratase, Chain A, domain 1"/>
    <property type="match status" value="1"/>
</dbReference>
<keyword evidence="2" id="KW-1185">Reference proteome</keyword>
<evidence type="ECO:0000313" key="2">
    <source>
        <dbReference type="Proteomes" id="UP000326178"/>
    </source>
</evidence>
<dbReference type="CDD" id="cd06558">
    <property type="entry name" value="crotonase-like"/>
    <property type="match status" value="1"/>
</dbReference>
<dbReference type="InterPro" id="IPR029045">
    <property type="entry name" value="ClpP/crotonase-like_dom_sf"/>
</dbReference>
<protein>
    <submittedName>
        <fullName evidence="1">Enoyl-CoA hydratase/isomerase family protein</fullName>
    </submittedName>
</protein>
<keyword evidence="1" id="KW-0413">Isomerase</keyword>
<dbReference type="Pfam" id="PF00378">
    <property type="entry name" value="ECH_1"/>
    <property type="match status" value="1"/>
</dbReference>